<reference evidence="8 9" key="1">
    <citation type="submission" date="2018-08" db="EMBL/GenBank/DDBJ databases">
        <title>A genome reference for cultivated species of the human gut microbiota.</title>
        <authorList>
            <person name="Zou Y."/>
            <person name="Xue W."/>
            <person name="Luo G."/>
        </authorList>
    </citation>
    <scope>NUCLEOTIDE SEQUENCE [LARGE SCALE GENOMIC DNA]</scope>
    <source>
        <strain evidence="8 9">AF39-6AC</strain>
    </source>
</reference>
<organism evidence="8 9">
    <name type="scientific">Bacteroides xylanisolvens</name>
    <dbReference type="NCBI Taxonomy" id="371601"/>
    <lineage>
        <taxon>Bacteria</taxon>
        <taxon>Pseudomonadati</taxon>
        <taxon>Bacteroidota</taxon>
        <taxon>Bacteroidia</taxon>
        <taxon>Bacteroidales</taxon>
        <taxon>Bacteroidaceae</taxon>
        <taxon>Bacteroides</taxon>
    </lineage>
</organism>
<evidence type="ECO:0000313" key="7">
    <source>
        <dbReference type="EMBL" id="MCA4702314.1"/>
    </source>
</evidence>
<keyword evidence="5 6" id="KW-0472">Membrane</keyword>
<evidence type="ECO:0000256" key="2">
    <source>
        <dbReference type="ARBA" id="ARBA00022475"/>
    </source>
</evidence>
<feature type="transmembrane region" description="Helical" evidence="6">
    <location>
        <begin position="162"/>
        <end position="183"/>
    </location>
</feature>
<feature type="transmembrane region" description="Helical" evidence="6">
    <location>
        <begin position="89"/>
        <end position="117"/>
    </location>
</feature>
<dbReference type="AlphaFoldDB" id="A0A415HXF3"/>
<evidence type="ECO:0000256" key="6">
    <source>
        <dbReference type="SAM" id="Phobius"/>
    </source>
</evidence>
<dbReference type="PANTHER" id="PTHR30250">
    <property type="entry name" value="PST FAMILY PREDICTED COLANIC ACID TRANSPORTER"/>
    <property type="match status" value="1"/>
</dbReference>
<comment type="subcellular location">
    <subcellularLocation>
        <location evidence="1">Cell membrane</location>
        <topology evidence="1">Multi-pass membrane protein</topology>
    </subcellularLocation>
</comment>
<feature type="transmembrane region" description="Helical" evidence="6">
    <location>
        <begin position="129"/>
        <end position="150"/>
    </location>
</feature>
<gene>
    <name evidence="8" type="ORF">DW042_08335</name>
    <name evidence="7" type="ORF">LD004_01610</name>
</gene>
<keyword evidence="4 6" id="KW-1133">Transmembrane helix</keyword>
<reference evidence="7" key="2">
    <citation type="submission" date="2023-08" db="EMBL/GenBank/DDBJ databases">
        <title>Mucin Metabolism Genes Underlie the Key Renovations of Bacteroides xylanisolvens Genomes in Captive Great Apes.</title>
        <authorList>
            <person name="Nishida A.H."/>
        </authorList>
    </citation>
    <scope>NUCLEOTIDE SEQUENCE</scope>
    <source>
        <strain evidence="7">P13.H9</strain>
    </source>
</reference>
<evidence type="ECO:0000313" key="8">
    <source>
        <dbReference type="EMBL" id="RHK99206.1"/>
    </source>
</evidence>
<feature type="transmembrane region" description="Helical" evidence="6">
    <location>
        <begin position="316"/>
        <end position="340"/>
    </location>
</feature>
<comment type="caution">
    <text evidence="8">The sequence shown here is derived from an EMBL/GenBank/DDBJ whole genome shotgun (WGS) entry which is preliminary data.</text>
</comment>
<dbReference type="EMBL" id="QROC01000008">
    <property type="protein sequence ID" value="RHK99206.1"/>
    <property type="molecule type" value="Genomic_DNA"/>
</dbReference>
<dbReference type="InterPro" id="IPR050833">
    <property type="entry name" value="Poly_Biosynth_Transport"/>
</dbReference>
<evidence type="ECO:0000256" key="3">
    <source>
        <dbReference type="ARBA" id="ARBA00022692"/>
    </source>
</evidence>
<evidence type="ECO:0000256" key="1">
    <source>
        <dbReference type="ARBA" id="ARBA00004651"/>
    </source>
</evidence>
<dbReference type="RefSeq" id="WP_118195243.1">
    <property type="nucleotide sequence ID" value="NZ_JAIWXB010000002.1"/>
</dbReference>
<evidence type="ECO:0000313" key="9">
    <source>
        <dbReference type="Proteomes" id="UP000284417"/>
    </source>
</evidence>
<feature type="transmembrane region" description="Helical" evidence="6">
    <location>
        <begin position="382"/>
        <end position="402"/>
    </location>
</feature>
<keyword evidence="2" id="KW-1003">Cell membrane</keyword>
<protein>
    <submittedName>
        <fullName evidence="8">Lipopolysaccharide biosynthesis protein</fullName>
    </submittedName>
</protein>
<feature type="transmembrane region" description="Helical" evidence="6">
    <location>
        <begin position="352"/>
        <end position="370"/>
    </location>
</feature>
<feature type="transmembrane region" description="Helical" evidence="6">
    <location>
        <begin position="16"/>
        <end position="33"/>
    </location>
</feature>
<feature type="transmembrane region" description="Helical" evidence="6">
    <location>
        <begin position="189"/>
        <end position="207"/>
    </location>
</feature>
<dbReference type="Proteomes" id="UP000284417">
    <property type="component" value="Unassembled WGS sequence"/>
</dbReference>
<feature type="transmembrane region" description="Helical" evidence="6">
    <location>
        <begin position="45"/>
        <end position="68"/>
    </location>
</feature>
<dbReference type="PANTHER" id="PTHR30250:SF26">
    <property type="entry name" value="PSMA PROTEIN"/>
    <property type="match status" value="1"/>
</dbReference>
<feature type="transmembrane region" description="Helical" evidence="6">
    <location>
        <begin position="442"/>
        <end position="464"/>
    </location>
</feature>
<accession>A0A415HXF3</accession>
<evidence type="ECO:0000256" key="4">
    <source>
        <dbReference type="ARBA" id="ARBA00022989"/>
    </source>
</evidence>
<feature type="transmembrane region" description="Helical" evidence="6">
    <location>
        <begin position="408"/>
        <end position="426"/>
    </location>
</feature>
<sequence length="511" mass="58156">MSNSIENNKRIAKNTLLLYFRMFFMMIVSLYTSRIVLSTLGIEDFGIYNVVGGVVSMFSFLNGAMATSTQRYLTFELGKEGNVDQMRKVFNASIIIHALISIFILILAETVGMWFIYSYMTIPDSRMDAALWVYQFSILSMIVLVMSVPYNACIIAHERMKVFAYISVLEVILKLLIVYILVLGDIDKLKLYAVLIFCVQLLIRFIYSNYCRRHFKETLFQLALNKKLLKEMTGFAGWNLVGSISFLGVVQGLNILLNIFFGPAVNAARGIAVQVQGTISNFSTNFQTALNPQIIKSYANKDLGYMHQLIFKSAKYSFLLLFFVSLPLMIEMQQILGWWLKVVPEHTVSFTRLVLISTMIDCMANSLIISAQATGKIRMYQICVGGILLLIVPLSYICLLFISAPEIVFIVNILVSLCAQIVRLYLLKNLIILNMYDYFKEVILKIIGVMSLSVILPLFVYFFLDLSLLRFMLVGVSCVISTGLSIYFYGLENRERKYVMSVIRERVGHAK</sequence>
<name>A0A415HXF3_9BACE</name>
<proteinExistence type="predicted"/>
<feature type="transmembrane region" description="Helical" evidence="6">
    <location>
        <begin position="470"/>
        <end position="491"/>
    </location>
</feature>
<dbReference type="Proteomes" id="UP001198461">
    <property type="component" value="Unassembled WGS sequence"/>
</dbReference>
<dbReference type="EMBL" id="JAIWYE010000003">
    <property type="protein sequence ID" value="MCA4702314.1"/>
    <property type="molecule type" value="Genomic_DNA"/>
</dbReference>
<dbReference type="GO" id="GO:0005886">
    <property type="term" value="C:plasma membrane"/>
    <property type="evidence" value="ECO:0007669"/>
    <property type="project" value="UniProtKB-SubCell"/>
</dbReference>
<keyword evidence="3 6" id="KW-0812">Transmembrane</keyword>
<evidence type="ECO:0000256" key="5">
    <source>
        <dbReference type="ARBA" id="ARBA00023136"/>
    </source>
</evidence>